<feature type="domain" description="Integrase catalytic" evidence="11">
    <location>
        <begin position="617"/>
        <end position="687"/>
    </location>
</feature>
<evidence type="ECO:0000259" key="10">
    <source>
        <dbReference type="PROSITE" id="PS50878"/>
    </source>
</evidence>
<dbReference type="Pfam" id="PF17917">
    <property type="entry name" value="RT_RNaseH"/>
    <property type="match status" value="1"/>
</dbReference>
<comment type="similarity">
    <text evidence="1">Belongs to the beta type-B retroviral polymerase family. HERV class-II K(HML-2) pol subfamily.</text>
</comment>
<dbReference type="InterPro" id="IPR036397">
    <property type="entry name" value="RNaseH_sf"/>
</dbReference>
<dbReference type="InterPro" id="IPR000477">
    <property type="entry name" value="RT_dom"/>
</dbReference>
<feature type="domain" description="Reverse transcriptase" evidence="10">
    <location>
        <begin position="44"/>
        <end position="223"/>
    </location>
</feature>
<dbReference type="EMBL" id="JAINUG010000053">
    <property type="protein sequence ID" value="KAJ8404492.1"/>
    <property type="molecule type" value="Genomic_DNA"/>
</dbReference>
<dbReference type="CDD" id="cd01647">
    <property type="entry name" value="RT_LTR"/>
    <property type="match status" value="1"/>
</dbReference>
<gene>
    <name evidence="12" type="ORF">AAFF_G00337590</name>
</gene>
<keyword evidence="3" id="KW-0808">Transferase</keyword>
<keyword evidence="4" id="KW-0548">Nucleotidyltransferase</keyword>
<keyword evidence="8" id="KW-0695">RNA-directed DNA polymerase</keyword>
<evidence type="ECO:0000256" key="9">
    <source>
        <dbReference type="ARBA" id="ARBA00023268"/>
    </source>
</evidence>
<dbReference type="InterPro" id="IPR012337">
    <property type="entry name" value="RNaseH-like_sf"/>
</dbReference>
<dbReference type="PROSITE" id="PS50878">
    <property type="entry name" value="RT_POL"/>
    <property type="match status" value="1"/>
</dbReference>
<keyword evidence="5" id="KW-0540">Nuclease</keyword>
<evidence type="ECO:0000256" key="8">
    <source>
        <dbReference type="ARBA" id="ARBA00022918"/>
    </source>
</evidence>
<evidence type="ECO:0000313" key="12">
    <source>
        <dbReference type="EMBL" id="KAJ8404492.1"/>
    </source>
</evidence>
<evidence type="ECO:0000259" key="11">
    <source>
        <dbReference type="PROSITE" id="PS50994"/>
    </source>
</evidence>
<dbReference type="InterPro" id="IPR001584">
    <property type="entry name" value="Integrase_cat-core"/>
</dbReference>
<dbReference type="GO" id="GO:0004523">
    <property type="term" value="F:RNA-DNA hybrid ribonuclease activity"/>
    <property type="evidence" value="ECO:0007669"/>
    <property type="project" value="UniProtKB-EC"/>
</dbReference>
<protein>
    <recommendedName>
        <fullName evidence="2">ribonuclease H</fullName>
        <ecNumber evidence="2">3.1.26.4</ecNumber>
    </recommendedName>
</protein>
<accession>A0AAD7SKU7</accession>
<dbReference type="AlphaFoldDB" id="A0AAD7SKU7"/>
<dbReference type="Gene3D" id="3.10.10.10">
    <property type="entry name" value="HIV Type 1 Reverse Transcriptase, subunit A, domain 1"/>
    <property type="match status" value="1"/>
</dbReference>
<keyword evidence="6" id="KW-0255">Endonuclease</keyword>
<dbReference type="EC" id="3.1.26.4" evidence="2"/>
<dbReference type="InterPro" id="IPR043502">
    <property type="entry name" value="DNA/RNA_pol_sf"/>
</dbReference>
<dbReference type="GO" id="GO:0003964">
    <property type="term" value="F:RNA-directed DNA polymerase activity"/>
    <property type="evidence" value="ECO:0007669"/>
    <property type="project" value="UniProtKB-KW"/>
</dbReference>
<dbReference type="Pfam" id="PF00078">
    <property type="entry name" value="RVT_1"/>
    <property type="match status" value="1"/>
</dbReference>
<dbReference type="SUPFAM" id="SSF56672">
    <property type="entry name" value="DNA/RNA polymerases"/>
    <property type="match status" value="1"/>
</dbReference>
<evidence type="ECO:0000256" key="2">
    <source>
        <dbReference type="ARBA" id="ARBA00012180"/>
    </source>
</evidence>
<sequence>MDCGKVKGFVHRIHLSDPKPFRLPYCRLSPSHYEKLREALDEMEEREIIRKSTSEYASPLVMVWKKNGDLRLCSDFRWLNMRTIKDAHPLPHQADALAALGGNVFFSTMDLTSGYYNVEAHEQDKKFTAFTSPFGLYEYNRLPQGLCNSPATFMRRMMSIFGDQNFLNLLCYLDDVLVFAPDEQLALQRLEMVFERLKAHNLKLSQKKCHFMMLSVRFLGHIVSKDGVSTDPEKVQAMVGVTEQDLMEDGTGIPSPSKIKSFLGMVVFYQQYIEGCSRLGKPLFDLTSGMKKPRHSKGWRNPRADRQLTSADWTPECREAFNLLKQALLEKVTLAHPDFSKPFLLSVDASSNGLGVLLSQWAVCDKFSHWLRGQSFTVWTDNNLLTYILTKPKLEACEQRWVAKLAPYNFDIQYIPGPWNVVADALSREPFVRPSVFHRLTRVPYGALLEEARALNTDCVQDVFRWSCHPFKTDGISHCPGAGPSMDAGERGHPGAGPSTDTVVANCTALTQGLRPSPQSEVHVLFRQELMEMQRADTCLSRVLSFVERQQRPSRRERTHEAVDVLRLLRHWERLSVKIGVLYRVSMNIISRKKSFQRCVFSKSPEPEARAPLESIVTMRPLELVCIDFWLAEDSSNKSVDVLVVTDHFTKLAQAYPCSNQSAKVVAQQLWNNLFCTYGFPERVHSD</sequence>
<dbReference type="InterPro" id="IPR041373">
    <property type="entry name" value="RT_RNaseH"/>
</dbReference>
<dbReference type="GO" id="GO:0003676">
    <property type="term" value="F:nucleic acid binding"/>
    <property type="evidence" value="ECO:0007669"/>
    <property type="project" value="InterPro"/>
</dbReference>
<dbReference type="PANTHER" id="PTHR37984:SF5">
    <property type="entry name" value="PROTEIN NYNRIN-LIKE"/>
    <property type="match status" value="1"/>
</dbReference>
<organism evidence="12 13">
    <name type="scientific">Aldrovandia affinis</name>
    <dbReference type="NCBI Taxonomy" id="143900"/>
    <lineage>
        <taxon>Eukaryota</taxon>
        <taxon>Metazoa</taxon>
        <taxon>Chordata</taxon>
        <taxon>Craniata</taxon>
        <taxon>Vertebrata</taxon>
        <taxon>Euteleostomi</taxon>
        <taxon>Actinopterygii</taxon>
        <taxon>Neopterygii</taxon>
        <taxon>Teleostei</taxon>
        <taxon>Notacanthiformes</taxon>
        <taxon>Halosauridae</taxon>
        <taxon>Aldrovandia</taxon>
    </lineage>
</organism>
<name>A0AAD7SKU7_9TELE</name>
<evidence type="ECO:0000256" key="5">
    <source>
        <dbReference type="ARBA" id="ARBA00022722"/>
    </source>
</evidence>
<dbReference type="Proteomes" id="UP001221898">
    <property type="component" value="Unassembled WGS sequence"/>
</dbReference>
<dbReference type="PROSITE" id="PS50994">
    <property type="entry name" value="INTEGRASE"/>
    <property type="match status" value="1"/>
</dbReference>
<dbReference type="SUPFAM" id="SSF53098">
    <property type="entry name" value="Ribonuclease H-like"/>
    <property type="match status" value="1"/>
</dbReference>
<dbReference type="InterPro" id="IPR041577">
    <property type="entry name" value="RT_RNaseH_2"/>
</dbReference>
<evidence type="ECO:0000256" key="7">
    <source>
        <dbReference type="ARBA" id="ARBA00022801"/>
    </source>
</evidence>
<keyword evidence="13" id="KW-1185">Reference proteome</keyword>
<evidence type="ECO:0000256" key="4">
    <source>
        <dbReference type="ARBA" id="ARBA00022695"/>
    </source>
</evidence>
<keyword evidence="9" id="KW-0511">Multifunctional enzyme</keyword>
<evidence type="ECO:0000313" key="13">
    <source>
        <dbReference type="Proteomes" id="UP001221898"/>
    </source>
</evidence>
<dbReference type="InterPro" id="IPR043128">
    <property type="entry name" value="Rev_trsase/Diguanyl_cyclase"/>
</dbReference>
<dbReference type="Gene3D" id="3.30.420.10">
    <property type="entry name" value="Ribonuclease H-like superfamily/Ribonuclease H"/>
    <property type="match status" value="1"/>
</dbReference>
<dbReference type="PANTHER" id="PTHR37984">
    <property type="entry name" value="PROTEIN CBG26694"/>
    <property type="match status" value="1"/>
</dbReference>
<dbReference type="Gene3D" id="3.30.70.270">
    <property type="match status" value="2"/>
</dbReference>
<dbReference type="GO" id="GO:0015074">
    <property type="term" value="P:DNA integration"/>
    <property type="evidence" value="ECO:0007669"/>
    <property type="project" value="InterPro"/>
</dbReference>
<evidence type="ECO:0000256" key="6">
    <source>
        <dbReference type="ARBA" id="ARBA00022759"/>
    </source>
</evidence>
<proteinExistence type="inferred from homology"/>
<keyword evidence="7" id="KW-0378">Hydrolase</keyword>
<evidence type="ECO:0000256" key="3">
    <source>
        <dbReference type="ARBA" id="ARBA00022679"/>
    </source>
</evidence>
<dbReference type="InterPro" id="IPR050951">
    <property type="entry name" value="Retrovirus_Pol_polyprotein"/>
</dbReference>
<reference evidence="12" key="1">
    <citation type="journal article" date="2023" name="Science">
        <title>Genome structures resolve the early diversification of teleost fishes.</title>
        <authorList>
            <person name="Parey E."/>
            <person name="Louis A."/>
            <person name="Montfort J."/>
            <person name="Bouchez O."/>
            <person name="Roques C."/>
            <person name="Iampietro C."/>
            <person name="Lluch J."/>
            <person name="Castinel A."/>
            <person name="Donnadieu C."/>
            <person name="Desvignes T."/>
            <person name="Floi Bucao C."/>
            <person name="Jouanno E."/>
            <person name="Wen M."/>
            <person name="Mejri S."/>
            <person name="Dirks R."/>
            <person name="Jansen H."/>
            <person name="Henkel C."/>
            <person name="Chen W.J."/>
            <person name="Zahm M."/>
            <person name="Cabau C."/>
            <person name="Klopp C."/>
            <person name="Thompson A.W."/>
            <person name="Robinson-Rechavi M."/>
            <person name="Braasch I."/>
            <person name="Lecointre G."/>
            <person name="Bobe J."/>
            <person name="Postlethwait J.H."/>
            <person name="Berthelot C."/>
            <person name="Roest Crollius H."/>
            <person name="Guiguen Y."/>
        </authorList>
    </citation>
    <scope>NUCLEOTIDE SEQUENCE</scope>
    <source>
        <strain evidence="12">NC1722</strain>
    </source>
</reference>
<evidence type="ECO:0000256" key="1">
    <source>
        <dbReference type="ARBA" id="ARBA00010879"/>
    </source>
</evidence>
<dbReference type="Pfam" id="PF17919">
    <property type="entry name" value="RT_RNaseH_2"/>
    <property type="match status" value="1"/>
</dbReference>
<comment type="caution">
    <text evidence="12">The sequence shown here is derived from an EMBL/GenBank/DDBJ whole genome shotgun (WGS) entry which is preliminary data.</text>
</comment>